<name>A0AA37QIS6_9BACT</name>
<evidence type="ECO:0000256" key="1">
    <source>
        <dbReference type="ARBA" id="ARBA00023002"/>
    </source>
</evidence>
<dbReference type="RefSeq" id="WP_284352054.1">
    <property type="nucleotide sequence ID" value="NZ_BRXS01000006.1"/>
</dbReference>
<dbReference type="GO" id="GO:0016209">
    <property type="term" value="F:antioxidant activity"/>
    <property type="evidence" value="ECO:0007669"/>
    <property type="project" value="InterPro"/>
</dbReference>
<dbReference type="InterPro" id="IPR000866">
    <property type="entry name" value="AhpC/TSA"/>
</dbReference>
<evidence type="ECO:0000256" key="3">
    <source>
        <dbReference type="PIRSR" id="PIRSR000239-1"/>
    </source>
</evidence>
<dbReference type="PROSITE" id="PS51352">
    <property type="entry name" value="THIOREDOXIN_2"/>
    <property type="match status" value="1"/>
</dbReference>
<dbReference type="EMBL" id="BRXS01000006">
    <property type="protein sequence ID" value="GLC27618.1"/>
    <property type="molecule type" value="Genomic_DNA"/>
</dbReference>
<dbReference type="SUPFAM" id="SSF52833">
    <property type="entry name" value="Thioredoxin-like"/>
    <property type="match status" value="1"/>
</dbReference>
<evidence type="ECO:0000259" key="4">
    <source>
        <dbReference type="PROSITE" id="PS51352"/>
    </source>
</evidence>
<dbReference type="InterPro" id="IPR050455">
    <property type="entry name" value="Tpx_Peroxidase_subfamily"/>
</dbReference>
<evidence type="ECO:0000256" key="2">
    <source>
        <dbReference type="ARBA" id="ARBA00023284"/>
    </source>
</evidence>
<gene>
    <name evidence="5" type="primary">ahpC</name>
    <name evidence="5" type="ORF">rosag_41310</name>
</gene>
<dbReference type="Proteomes" id="UP001161325">
    <property type="component" value="Unassembled WGS sequence"/>
</dbReference>
<dbReference type="PANTHER" id="PTHR43110:SF1">
    <property type="entry name" value="THIOL PEROXIDASE"/>
    <property type="match status" value="1"/>
</dbReference>
<dbReference type="InterPro" id="IPR036249">
    <property type="entry name" value="Thioredoxin-like_sf"/>
</dbReference>
<dbReference type="InterPro" id="IPR013766">
    <property type="entry name" value="Thioredoxin_domain"/>
</dbReference>
<protein>
    <submittedName>
        <fullName evidence="5">Peroxiredoxin</fullName>
    </submittedName>
</protein>
<evidence type="ECO:0000313" key="5">
    <source>
        <dbReference type="EMBL" id="GLC27618.1"/>
    </source>
</evidence>
<dbReference type="PIRSF" id="PIRSF000239">
    <property type="entry name" value="AHPC"/>
    <property type="match status" value="1"/>
</dbReference>
<keyword evidence="2" id="KW-0676">Redox-active center</keyword>
<feature type="domain" description="Thioredoxin" evidence="4">
    <location>
        <begin position="11"/>
        <end position="159"/>
    </location>
</feature>
<dbReference type="InterPro" id="IPR024706">
    <property type="entry name" value="Peroxiredoxin_AhpC-typ"/>
</dbReference>
<feature type="active site" description="Cysteine sulfenic acid (-SOH) intermediate; for peroxidase activity" evidence="3">
    <location>
        <position position="53"/>
    </location>
</feature>
<organism evidence="5 6">
    <name type="scientific">Roseisolibacter agri</name>
    <dbReference type="NCBI Taxonomy" id="2014610"/>
    <lineage>
        <taxon>Bacteria</taxon>
        <taxon>Pseudomonadati</taxon>
        <taxon>Gemmatimonadota</taxon>
        <taxon>Gemmatimonadia</taxon>
        <taxon>Gemmatimonadales</taxon>
        <taxon>Gemmatimonadaceae</taxon>
        <taxon>Roseisolibacter</taxon>
    </lineage>
</organism>
<comment type="caution">
    <text evidence="5">The sequence shown here is derived from an EMBL/GenBank/DDBJ whole genome shotgun (WGS) entry which is preliminary data.</text>
</comment>
<dbReference type="GO" id="GO:0016491">
    <property type="term" value="F:oxidoreductase activity"/>
    <property type="evidence" value="ECO:0007669"/>
    <property type="project" value="UniProtKB-KW"/>
</dbReference>
<dbReference type="AlphaFoldDB" id="A0AA37QIS6"/>
<dbReference type="Gene3D" id="3.40.30.10">
    <property type="entry name" value="Glutaredoxin"/>
    <property type="match status" value="1"/>
</dbReference>
<dbReference type="Pfam" id="PF00578">
    <property type="entry name" value="AhpC-TSA"/>
    <property type="match status" value="1"/>
</dbReference>
<sequence>MTASVAPSAIPAVGSAAPDFTLASTSGEKVTLSALRGRPVLLAFFPLAFTSTCTAELCAFSDDFDVFGERGVHVLPISVDAVPSLKAFKEHYAMKVELLSDFKREASRAYGVLHEERYHSLRAYFLVDAEGVVRWTHVETVPGQHRSNEEILAEVAKLG</sequence>
<reference evidence="5" key="1">
    <citation type="submission" date="2022-08" db="EMBL/GenBank/DDBJ databases">
        <title>Draft genome sequencing of Roseisolibacter agri AW1220.</title>
        <authorList>
            <person name="Tobiishi Y."/>
            <person name="Tonouchi A."/>
        </authorList>
    </citation>
    <scope>NUCLEOTIDE SEQUENCE</scope>
    <source>
        <strain evidence="5">AW1220</strain>
    </source>
</reference>
<keyword evidence="6" id="KW-1185">Reference proteome</keyword>
<dbReference type="PANTHER" id="PTHR43110">
    <property type="entry name" value="THIOL PEROXIDASE"/>
    <property type="match status" value="1"/>
</dbReference>
<accession>A0AA37QIS6</accession>
<keyword evidence="1" id="KW-0560">Oxidoreductase</keyword>
<evidence type="ECO:0000313" key="6">
    <source>
        <dbReference type="Proteomes" id="UP001161325"/>
    </source>
</evidence>
<proteinExistence type="predicted"/>